<dbReference type="GO" id="GO:1901987">
    <property type="term" value="P:regulation of cell cycle phase transition"/>
    <property type="evidence" value="ECO:0007669"/>
    <property type="project" value="TreeGrafter"/>
</dbReference>
<dbReference type="InterPro" id="IPR051590">
    <property type="entry name" value="Replication_Regulatory_Kinase"/>
</dbReference>
<dbReference type="Pfam" id="PF00533">
    <property type="entry name" value="BRCT"/>
    <property type="match status" value="1"/>
</dbReference>
<feature type="non-terminal residue" evidence="7">
    <location>
        <position position="897"/>
    </location>
</feature>
<sequence length="897" mass="98844">HGEPQASSGIKAGYTLDGVPTHHRAHTHTHYGQFKDANQPTMHVFGLGEETGVPIGNLQGMRRTCKLHTHGRGRNRTPNPGAGKMGKCKDLSEFDKGQIVMARRLDQSISETAALVPGLQCGVMQRVLAVCEPLGALVPGPRPLEGKSFYLDEVKSQSCSVLTKLIIRLGGKVESFLYKDVNVVITGNRDALKAITASSGKVKGHNSPLEHRESGNDAAQHPGIPRAPVCGSRGKALLEKAIRNNEQSRGGVLSSAARYWGVKIVSVDQFMKVVEDLSSHRSTHTHRRREEKNSSLCVIKAGNLKVDFVKVEDSSRKYRPLHCQSLDFPMLSYSRRFSPFENPAPVQTGKTREDELSKDKFGKGEKPISSHDKPSAVPSPKMSHKKKNLGYCECCQKKYSDQDEHLQSDVHRRYVEDVNNYAVVDQMVAAMVDVFSGCKDIQVDALIMRSSSSSEAPPSEMEQQRKGEMETCQTNLEVEPANHVEVQQEHVCDTSVQPQEPQEPCIDAPHFTSLETKLVDEKQDSRSNSETSIPSPRPQNDLILSNKPVELTQPSHKPNTLEEPAEISPSPLPSLETLLNDNRDSATCIKSPKRHQEDTVIDLPSCALLIEREQTPLVETTSCSPSFHSLPHSLSTRILDGVNPKKRSRSFTLSPKASKVRRIHLWSDPSNQNSGVDVRFDHVEQSTINVHTGANDITKCKLETAEQDPSLNASLINVATPENDQQEEPVCQNLNNEVRDVSSELGPPQLYPFFHDDVYHNQPFLDPPKLAPSVPFPSTKKTSSASLLSQSFSSVCIESALVPDTFSPASSESDWDSGLLSRLAPPVHLQPKGDRCELDLGLLLQSSCSGMQDGSYASRLCSVLQPTASSHAAFRDPNTIYRPIETMDRRIIQSLGV</sequence>
<feature type="region of interest" description="Disordered" evidence="5">
    <location>
        <begin position="342"/>
        <end position="384"/>
    </location>
</feature>
<reference evidence="7" key="1">
    <citation type="submission" date="2023-06" db="EMBL/GenBank/DDBJ databases">
        <title>Male Hemibagrus guttatus genome.</title>
        <authorList>
            <person name="Bian C."/>
        </authorList>
    </citation>
    <scope>NUCLEOTIDE SEQUENCE</scope>
    <source>
        <strain evidence="7">Male_cb2023</strain>
        <tissue evidence="7">Muscle</tissue>
    </source>
</reference>
<gene>
    <name evidence="7" type="ORF">QTP70_029469</name>
</gene>
<evidence type="ECO:0000256" key="5">
    <source>
        <dbReference type="SAM" id="MobiDB-lite"/>
    </source>
</evidence>
<proteinExistence type="predicted"/>
<evidence type="ECO:0000256" key="1">
    <source>
        <dbReference type="ARBA" id="ARBA00022723"/>
    </source>
</evidence>
<keyword evidence="8" id="KW-1185">Reference proteome</keyword>
<keyword evidence="1" id="KW-0479">Metal-binding</keyword>
<evidence type="ECO:0000259" key="6">
    <source>
        <dbReference type="PROSITE" id="PS51265"/>
    </source>
</evidence>
<dbReference type="Gene3D" id="6.10.250.3410">
    <property type="entry name" value="DBF zinc finger"/>
    <property type="match status" value="1"/>
</dbReference>
<dbReference type="InterPro" id="IPR038545">
    <property type="entry name" value="Znf_DBF_sf"/>
</dbReference>
<evidence type="ECO:0000256" key="3">
    <source>
        <dbReference type="ARBA" id="ARBA00022833"/>
    </source>
</evidence>
<feature type="compositionally biased region" description="Low complexity" evidence="5">
    <location>
        <begin position="566"/>
        <end position="578"/>
    </location>
</feature>
<evidence type="ECO:0000256" key="2">
    <source>
        <dbReference type="ARBA" id="ARBA00022771"/>
    </source>
</evidence>
<dbReference type="InterPro" id="IPR036420">
    <property type="entry name" value="BRCT_dom_sf"/>
</dbReference>
<feature type="compositionally biased region" description="Low complexity" evidence="5">
    <location>
        <begin position="450"/>
        <end position="460"/>
    </location>
</feature>
<feature type="region of interest" description="Disordered" evidence="5">
    <location>
        <begin position="485"/>
        <end position="507"/>
    </location>
</feature>
<feature type="compositionally biased region" description="Basic and acidic residues" evidence="5">
    <location>
        <begin position="350"/>
        <end position="374"/>
    </location>
</feature>
<dbReference type="GO" id="GO:0010571">
    <property type="term" value="P:positive regulation of nuclear cell cycle DNA replication"/>
    <property type="evidence" value="ECO:0007669"/>
    <property type="project" value="TreeGrafter"/>
</dbReference>
<dbReference type="PROSITE" id="PS51265">
    <property type="entry name" value="ZF_DBF4"/>
    <property type="match status" value="1"/>
</dbReference>
<feature type="region of interest" description="Disordered" evidence="5">
    <location>
        <begin position="200"/>
        <end position="226"/>
    </location>
</feature>
<dbReference type="PANTHER" id="PTHR15375">
    <property type="entry name" value="ACTIVATOR OF S-PHASE KINASE-RELATED"/>
    <property type="match status" value="1"/>
</dbReference>
<feature type="region of interest" description="Disordered" evidence="5">
    <location>
        <begin position="520"/>
        <end position="578"/>
    </location>
</feature>
<name>A0AAE0V0W2_9TELE</name>
<dbReference type="SUPFAM" id="SSF52113">
    <property type="entry name" value="BRCT domain"/>
    <property type="match status" value="1"/>
</dbReference>
<dbReference type="AlphaFoldDB" id="A0AAE0V0W2"/>
<dbReference type="SMART" id="SM00586">
    <property type="entry name" value="ZnF_DBF"/>
    <property type="match status" value="1"/>
</dbReference>
<protein>
    <recommendedName>
        <fullName evidence="6">DBF4-type domain-containing protein</fullName>
    </recommendedName>
</protein>
<dbReference type="EMBL" id="JAUCMX010000012">
    <property type="protein sequence ID" value="KAK3529370.1"/>
    <property type="molecule type" value="Genomic_DNA"/>
</dbReference>
<dbReference type="GO" id="GO:0003676">
    <property type="term" value="F:nucleic acid binding"/>
    <property type="evidence" value="ECO:0007669"/>
    <property type="project" value="InterPro"/>
</dbReference>
<keyword evidence="2 4" id="KW-0863">Zinc-finger</keyword>
<evidence type="ECO:0000256" key="4">
    <source>
        <dbReference type="PROSITE-ProRule" id="PRU00600"/>
    </source>
</evidence>
<dbReference type="PANTHER" id="PTHR15375:SF24">
    <property type="entry name" value="PROTEIN DBF4 HOMOLOG B"/>
    <property type="match status" value="1"/>
</dbReference>
<keyword evidence="3" id="KW-0862">Zinc</keyword>
<dbReference type="Pfam" id="PF07535">
    <property type="entry name" value="zf-DBF"/>
    <property type="match status" value="1"/>
</dbReference>
<dbReference type="InterPro" id="IPR001357">
    <property type="entry name" value="BRCT_dom"/>
</dbReference>
<dbReference type="GO" id="GO:0008270">
    <property type="term" value="F:zinc ion binding"/>
    <property type="evidence" value="ECO:0007669"/>
    <property type="project" value="UniProtKB-KW"/>
</dbReference>
<organism evidence="7 8">
    <name type="scientific">Hemibagrus guttatus</name>
    <dbReference type="NCBI Taxonomy" id="175788"/>
    <lineage>
        <taxon>Eukaryota</taxon>
        <taxon>Metazoa</taxon>
        <taxon>Chordata</taxon>
        <taxon>Craniata</taxon>
        <taxon>Vertebrata</taxon>
        <taxon>Euteleostomi</taxon>
        <taxon>Actinopterygii</taxon>
        <taxon>Neopterygii</taxon>
        <taxon>Teleostei</taxon>
        <taxon>Ostariophysi</taxon>
        <taxon>Siluriformes</taxon>
        <taxon>Bagridae</taxon>
        <taxon>Hemibagrus</taxon>
    </lineage>
</organism>
<evidence type="ECO:0000313" key="7">
    <source>
        <dbReference type="EMBL" id="KAK3529370.1"/>
    </source>
</evidence>
<dbReference type="InterPro" id="IPR006572">
    <property type="entry name" value="Znf_DBF"/>
</dbReference>
<feature type="domain" description="DBF4-type" evidence="6">
    <location>
        <begin position="385"/>
        <end position="434"/>
    </location>
</feature>
<accession>A0AAE0V0W2</accession>
<feature type="region of interest" description="Disordered" evidence="5">
    <location>
        <begin position="449"/>
        <end position="469"/>
    </location>
</feature>
<dbReference type="FunFam" id="6.10.250.3410:FF:000001">
    <property type="entry name" value="Protein DBF4 homolog A"/>
    <property type="match status" value="1"/>
</dbReference>
<dbReference type="GO" id="GO:0031431">
    <property type="term" value="C:Dbf4-dependent protein kinase complex"/>
    <property type="evidence" value="ECO:0007669"/>
    <property type="project" value="TreeGrafter"/>
</dbReference>
<dbReference type="Proteomes" id="UP001274896">
    <property type="component" value="Unassembled WGS sequence"/>
</dbReference>
<dbReference type="GO" id="GO:0043539">
    <property type="term" value="F:protein serine/threonine kinase activator activity"/>
    <property type="evidence" value="ECO:0007669"/>
    <property type="project" value="TreeGrafter"/>
</dbReference>
<evidence type="ECO:0000313" key="8">
    <source>
        <dbReference type="Proteomes" id="UP001274896"/>
    </source>
</evidence>
<comment type="caution">
    <text evidence="7">The sequence shown here is derived from an EMBL/GenBank/DDBJ whole genome shotgun (WGS) entry which is preliminary data.</text>
</comment>